<proteinExistence type="predicted"/>
<gene>
    <name evidence="1" type="ORF">LSH36_785g02025</name>
</gene>
<sequence length="76" mass="8904">MRIPKHVSGLLISLWEPANSLFVRDKYVTLTGKWLYAGYVQKAEARKTYHLIPQLATNNTCVWFNGDLLYTYHKLF</sequence>
<name>A0AAD9J037_9ANNE</name>
<dbReference type="Proteomes" id="UP001208570">
    <property type="component" value="Unassembled WGS sequence"/>
</dbReference>
<dbReference type="AlphaFoldDB" id="A0AAD9J037"/>
<evidence type="ECO:0000313" key="2">
    <source>
        <dbReference type="Proteomes" id="UP001208570"/>
    </source>
</evidence>
<comment type="caution">
    <text evidence="1">The sequence shown here is derived from an EMBL/GenBank/DDBJ whole genome shotgun (WGS) entry which is preliminary data.</text>
</comment>
<protein>
    <submittedName>
        <fullName evidence="1">Uncharacterized protein</fullName>
    </submittedName>
</protein>
<accession>A0AAD9J037</accession>
<reference evidence="1" key="1">
    <citation type="journal article" date="2023" name="Mol. Biol. Evol.">
        <title>Third-Generation Sequencing Reveals the Adaptive Role of the Epigenome in Three Deep-Sea Polychaetes.</title>
        <authorList>
            <person name="Perez M."/>
            <person name="Aroh O."/>
            <person name="Sun Y."/>
            <person name="Lan Y."/>
            <person name="Juniper S.K."/>
            <person name="Young C.R."/>
            <person name="Angers B."/>
            <person name="Qian P.Y."/>
        </authorList>
    </citation>
    <scope>NUCLEOTIDE SEQUENCE</scope>
    <source>
        <strain evidence="1">P08H-3</strain>
    </source>
</reference>
<organism evidence="1 2">
    <name type="scientific">Paralvinella palmiformis</name>
    <dbReference type="NCBI Taxonomy" id="53620"/>
    <lineage>
        <taxon>Eukaryota</taxon>
        <taxon>Metazoa</taxon>
        <taxon>Spiralia</taxon>
        <taxon>Lophotrochozoa</taxon>
        <taxon>Annelida</taxon>
        <taxon>Polychaeta</taxon>
        <taxon>Sedentaria</taxon>
        <taxon>Canalipalpata</taxon>
        <taxon>Terebellida</taxon>
        <taxon>Terebelliformia</taxon>
        <taxon>Alvinellidae</taxon>
        <taxon>Paralvinella</taxon>
    </lineage>
</organism>
<dbReference type="EMBL" id="JAODUP010000785">
    <property type="protein sequence ID" value="KAK2144102.1"/>
    <property type="molecule type" value="Genomic_DNA"/>
</dbReference>
<evidence type="ECO:0000313" key="1">
    <source>
        <dbReference type="EMBL" id="KAK2144102.1"/>
    </source>
</evidence>
<keyword evidence="2" id="KW-1185">Reference proteome</keyword>